<dbReference type="AlphaFoldDB" id="A0A9D4ZIK6"/>
<evidence type="ECO:0000313" key="1">
    <source>
        <dbReference type="EMBL" id="KAI5076958.1"/>
    </source>
</evidence>
<reference evidence="1" key="1">
    <citation type="submission" date="2021-01" db="EMBL/GenBank/DDBJ databases">
        <title>Adiantum capillus-veneris genome.</title>
        <authorList>
            <person name="Fang Y."/>
            <person name="Liao Q."/>
        </authorList>
    </citation>
    <scope>NUCLEOTIDE SEQUENCE</scope>
    <source>
        <strain evidence="1">H3</strain>
        <tissue evidence="1">Leaf</tissue>
    </source>
</reference>
<dbReference type="EMBL" id="JABFUD020000008">
    <property type="protein sequence ID" value="KAI5076958.1"/>
    <property type="molecule type" value="Genomic_DNA"/>
</dbReference>
<comment type="caution">
    <text evidence="1">The sequence shown here is derived from an EMBL/GenBank/DDBJ whole genome shotgun (WGS) entry which is preliminary data.</text>
</comment>
<keyword evidence="2" id="KW-1185">Reference proteome</keyword>
<name>A0A9D4ZIK6_ADICA</name>
<dbReference type="OrthoDB" id="10453868at2759"/>
<proteinExistence type="predicted"/>
<organism evidence="1 2">
    <name type="scientific">Adiantum capillus-veneris</name>
    <name type="common">Maidenhair fern</name>
    <dbReference type="NCBI Taxonomy" id="13818"/>
    <lineage>
        <taxon>Eukaryota</taxon>
        <taxon>Viridiplantae</taxon>
        <taxon>Streptophyta</taxon>
        <taxon>Embryophyta</taxon>
        <taxon>Tracheophyta</taxon>
        <taxon>Polypodiopsida</taxon>
        <taxon>Polypodiidae</taxon>
        <taxon>Polypodiales</taxon>
        <taxon>Pteridineae</taxon>
        <taxon>Pteridaceae</taxon>
        <taxon>Vittarioideae</taxon>
        <taxon>Adiantum</taxon>
    </lineage>
</organism>
<sequence>MYRDVDIHDVGSSQTPSVDTFADDKTDWGFDLPVVEMDADMTRYVEKAFERLQILRGADQTYNCGMLNTLFFHEVEGAGSNKGESNGQEIYDEFGSEVLPNKVDLVVEFGHVCSDMVSWSETDSESSQKGQSNESTDVPALEAKVNTMLQELPDVCQHQLSPGEKSVYEVYPYNSPGHEDKLQTQKFILCNSAHVYETAPASLLFEDFCLALIM</sequence>
<accession>A0A9D4ZIK6</accession>
<protein>
    <submittedName>
        <fullName evidence="1">Uncharacterized protein</fullName>
    </submittedName>
</protein>
<dbReference type="Proteomes" id="UP000886520">
    <property type="component" value="Chromosome 8"/>
</dbReference>
<evidence type="ECO:0000313" key="2">
    <source>
        <dbReference type="Proteomes" id="UP000886520"/>
    </source>
</evidence>
<gene>
    <name evidence="1" type="ORF">GOP47_0009023</name>
</gene>